<dbReference type="EMBL" id="JAGSYN010000270">
    <property type="protein sequence ID" value="KAG7661026.1"/>
    <property type="molecule type" value="Genomic_DNA"/>
</dbReference>
<dbReference type="OrthoDB" id="148331at2759"/>
<name>A0A8J5Q6A0_9ASCO</name>
<dbReference type="Proteomes" id="UP000694255">
    <property type="component" value="Unassembled WGS sequence"/>
</dbReference>
<dbReference type="GeneID" id="73472198"/>
<keyword evidence="1" id="KW-0206">Cytoskeleton</keyword>
<comment type="similarity">
    <text evidence="1">Belongs to the ARPC2 family.</text>
</comment>
<dbReference type="PANTHER" id="PTHR12058:SF0">
    <property type="entry name" value="ACTIN-RELATED PROTEIN 2_3 COMPLEX SUBUNIT 2"/>
    <property type="match status" value="1"/>
</dbReference>
<organism evidence="2 3">
    <name type="scientific">[Candida] subhashii</name>
    <dbReference type="NCBI Taxonomy" id="561895"/>
    <lineage>
        <taxon>Eukaryota</taxon>
        <taxon>Fungi</taxon>
        <taxon>Dikarya</taxon>
        <taxon>Ascomycota</taxon>
        <taxon>Saccharomycotina</taxon>
        <taxon>Pichiomycetes</taxon>
        <taxon>Debaryomycetaceae</taxon>
        <taxon>Spathaspora</taxon>
    </lineage>
</organism>
<protein>
    <recommendedName>
        <fullName evidence="1">Arp2/3 complex 34 kDa subunit</fullName>
    </recommendedName>
</protein>
<comment type="function">
    <text evidence="1">Functions as actin-binding component of the Arp2/3 complex which is involved in regulation of actin polymerization and together with an activating nucleation-promoting factor (NPF) mediates the formation of branched actin networks.</text>
</comment>
<reference evidence="2 3" key="1">
    <citation type="journal article" date="2021" name="DNA Res.">
        <title>Genome analysis of Candida subhashii reveals its hybrid nature and dual mitochondrial genome conformations.</title>
        <authorList>
            <person name="Mixao V."/>
            <person name="Hegedusova E."/>
            <person name="Saus E."/>
            <person name="Pryszcz L.P."/>
            <person name="Cillingova A."/>
            <person name="Nosek J."/>
            <person name="Gabaldon T."/>
        </authorList>
    </citation>
    <scope>NUCLEOTIDE SEQUENCE [LARGE SCALE GENOMIC DNA]</scope>
    <source>
        <strain evidence="2 3">CBS 10753</strain>
    </source>
</reference>
<comment type="subunit">
    <text evidence="1">Component of the Arp2/3 complex.</text>
</comment>
<proteinExistence type="inferred from homology"/>
<dbReference type="Pfam" id="PF04045">
    <property type="entry name" value="P34-Arc"/>
    <property type="match status" value="1"/>
</dbReference>
<keyword evidence="1" id="KW-0009">Actin-binding</keyword>
<dbReference type="GO" id="GO:0005885">
    <property type="term" value="C:Arp2/3 protein complex"/>
    <property type="evidence" value="ECO:0007669"/>
    <property type="project" value="InterPro"/>
</dbReference>
<dbReference type="GO" id="GO:0034314">
    <property type="term" value="P:Arp2/3 complex-mediated actin nucleation"/>
    <property type="evidence" value="ECO:0007669"/>
    <property type="project" value="InterPro"/>
</dbReference>
<evidence type="ECO:0000313" key="2">
    <source>
        <dbReference type="EMBL" id="KAG7661026.1"/>
    </source>
</evidence>
<keyword evidence="3" id="KW-1185">Reference proteome</keyword>
<comment type="subcellular location">
    <subcellularLocation>
        <location evidence="1">Cytoplasm</location>
        <location evidence="1">Cytoskeleton</location>
    </subcellularLocation>
</comment>
<dbReference type="GO" id="GO:0005200">
    <property type="term" value="F:structural constituent of cytoskeleton"/>
    <property type="evidence" value="ECO:0007669"/>
    <property type="project" value="TreeGrafter"/>
</dbReference>
<sequence>MIQIEQNNLLLKTTLNERLFPDQSNSFKSLDRIVSDFDFTTFHVSTLPGQKHLLLISVYLRCWQDLVEYGVVEYLNTKYSKFANELTILSGGDIEQGYNYSIVLDTSKALEQSEEYKLDLIDQISLLKRHSMASAFEKAFARYDELSQHYANANTYSEEIQSELFNEPVLVIRYRGLDECIYIKPSFDRVTVIFSTVFQDETDKIFGKVFLQEFVDARKRSVQTAPQVLYSHNEPPLDIQSVVQGSRDNENKGYVTFVLFPRHLVKGDKRDNCISHVELFRSYFHLV</sequence>
<evidence type="ECO:0000313" key="3">
    <source>
        <dbReference type="Proteomes" id="UP000694255"/>
    </source>
</evidence>
<dbReference type="GO" id="GO:0051015">
    <property type="term" value="F:actin filament binding"/>
    <property type="evidence" value="ECO:0007669"/>
    <property type="project" value="TreeGrafter"/>
</dbReference>
<dbReference type="InterPro" id="IPR007188">
    <property type="entry name" value="ARPC2"/>
</dbReference>
<accession>A0A8J5Q6A0</accession>
<comment type="caution">
    <text evidence="2">The sequence shown here is derived from an EMBL/GenBank/DDBJ whole genome shotgun (WGS) entry which is preliminary data.</text>
</comment>
<keyword evidence="1" id="KW-0963">Cytoplasm</keyword>
<gene>
    <name evidence="2" type="ORF">J8A68_005398</name>
</gene>
<dbReference type="PANTHER" id="PTHR12058">
    <property type="entry name" value="ARP2/3 COMPLEX 34 KDA SUBUNIT"/>
    <property type="match status" value="1"/>
</dbReference>
<evidence type="ECO:0000256" key="1">
    <source>
        <dbReference type="RuleBase" id="RU364015"/>
    </source>
</evidence>
<dbReference type="AlphaFoldDB" id="A0A8J5Q6A0"/>
<dbReference type="FunFam" id="3.30.1460.20:FF:000010">
    <property type="entry name" value="Arp2/3 complex 34 kDa subunit"/>
    <property type="match status" value="1"/>
</dbReference>
<dbReference type="RefSeq" id="XP_049261259.1">
    <property type="nucleotide sequence ID" value="XM_049409460.1"/>
</dbReference>